<keyword evidence="1" id="KW-1185">Reference proteome</keyword>
<gene>
    <name evidence="2" type="primary">LOC142175183</name>
</gene>
<sequence>MDNAGLTAIPSMEELKAVVFSMSPSSAPGPDGLFGKFYHSCWDIIKDDLLLMINDFFAGFIKGSSITENIMMTQNMVHNITKPSTNGNVVLKVDMPKAYDRVPWEYLYSNGPVISHLCYADDTILFSSAEPESLKIMMEKMETYEKTSGQLVNKAKSGFYVNFQDDDIRINRIKQITGYNHCHFSVQYLGCPIYIGRKKAIPLHTLSVLHPPKATFSQIKKIISNFFWGMDDNKNKKHWMVWKDMCFPIEEGGAGFRSLKDTCNAFSAKIWWKFRTKKSLIKDFLEAKYCKRFHPVAIRKAQCQSQFWRRMMDIKEKVEPYISWSLVRGEISF</sequence>
<dbReference type="Proteomes" id="UP000790787">
    <property type="component" value="Chromosome 21"/>
</dbReference>
<organism evidence="1 2">
    <name type="scientific">Nicotiana tabacum</name>
    <name type="common">Common tobacco</name>
    <dbReference type="NCBI Taxonomy" id="4097"/>
    <lineage>
        <taxon>Eukaryota</taxon>
        <taxon>Viridiplantae</taxon>
        <taxon>Streptophyta</taxon>
        <taxon>Embryophyta</taxon>
        <taxon>Tracheophyta</taxon>
        <taxon>Spermatophyta</taxon>
        <taxon>Magnoliopsida</taxon>
        <taxon>eudicotyledons</taxon>
        <taxon>Gunneridae</taxon>
        <taxon>Pentapetalae</taxon>
        <taxon>asterids</taxon>
        <taxon>lamiids</taxon>
        <taxon>Solanales</taxon>
        <taxon>Solanaceae</taxon>
        <taxon>Nicotianoideae</taxon>
        <taxon>Nicotianeae</taxon>
        <taxon>Nicotiana</taxon>
    </lineage>
</organism>
<reference evidence="2" key="2">
    <citation type="submission" date="2025-08" db="UniProtKB">
        <authorList>
            <consortium name="RefSeq"/>
        </authorList>
    </citation>
    <scope>IDENTIFICATION</scope>
    <source>
        <tissue evidence="2">Leaf</tissue>
    </source>
</reference>
<dbReference type="RefSeq" id="XP_075097863.1">
    <property type="nucleotide sequence ID" value="XM_075241762.1"/>
</dbReference>
<proteinExistence type="predicted"/>
<evidence type="ECO:0000313" key="1">
    <source>
        <dbReference type="Proteomes" id="UP000790787"/>
    </source>
</evidence>
<accession>A0AC58TKV8</accession>
<reference evidence="1" key="1">
    <citation type="journal article" date="2014" name="Nat. Commun.">
        <title>The tobacco genome sequence and its comparison with those of tomato and potato.</title>
        <authorList>
            <person name="Sierro N."/>
            <person name="Battey J.N."/>
            <person name="Ouadi S."/>
            <person name="Bakaher N."/>
            <person name="Bovet L."/>
            <person name="Willig A."/>
            <person name="Goepfert S."/>
            <person name="Peitsch M.C."/>
            <person name="Ivanov N.V."/>
        </authorList>
    </citation>
    <scope>NUCLEOTIDE SEQUENCE [LARGE SCALE GENOMIC DNA]</scope>
</reference>
<protein>
    <submittedName>
        <fullName evidence="2">Uncharacterized protein LOC142175183</fullName>
    </submittedName>
</protein>
<name>A0AC58TKV8_TOBAC</name>
<evidence type="ECO:0000313" key="2">
    <source>
        <dbReference type="RefSeq" id="XP_075097863.1"/>
    </source>
</evidence>